<evidence type="ECO:0000259" key="2">
    <source>
        <dbReference type="Pfam" id="PF13360"/>
    </source>
</evidence>
<dbReference type="Gene3D" id="2.130.10.10">
    <property type="entry name" value="YVTN repeat-like/Quinoprotein amine dehydrogenase"/>
    <property type="match status" value="1"/>
</dbReference>
<dbReference type="InterPro" id="IPR015943">
    <property type="entry name" value="WD40/YVTN_repeat-like_dom_sf"/>
</dbReference>
<dbReference type="Pfam" id="PF13360">
    <property type="entry name" value="PQQ_2"/>
    <property type="match status" value="2"/>
</dbReference>
<evidence type="ECO:0000313" key="3">
    <source>
        <dbReference type="EMBL" id="SDY43834.1"/>
    </source>
</evidence>
<dbReference type="Proteomes" id="UP000199079">
    <property type="component" value="Unassembled WGS sequence"/>
</dbReference>
<dbReference type="PANTHER" id="PTHR34512">
    <property type="entry name" value="CELL SURFACE PROTEIN"/>
    <property type="match status" value="1"/>
</dbReference>
<dbReference type="InterPro" id="IPR011047">
    <property type="entry name" value="Quinoprotein_ADH-like_sf"/>
</dbReference>
<dbReference type="PROSITE" id="PS51257">
    <property type="entry name" value="PROKAR_LIPOPROTEIN"/>
    <property type="match status" value="1"/>
</dbReference>
<feature type="domain" description="Pyrrolo-quinoline quinone repeat" evidence="2">
    <location>
        <begin position="308"/>
        <end position="400"/>
    </location>
</feature>
<dbReference type="SUPFAM" id="SSF50998">
    <property type="entry name" value="Quinoprotein alcohol dehydrogenase-like"/>
    <property type="match status" value="2"/>
</dbReference>
<organism evidence="3 4">
    <name type="scientific">Halopenitus persicus</name>
    <dbReference type="NCBI Taxonomy" id="1048396"/>
    <lineage>
        <taxon>Archaea</taxon>
        <taxon>Methanobacteriati</taxon>
        <taxon>Methanobacteriota</taxon>
        <taxon>Stenosarchaea group</taxon>
        <taxon>Halobacteria</taxon>
        <taxon>Halobacteriales</taxon>
        <taxon>Haloferacaceae</taxon>
        <taxon>Halopenitus</taxon>
    </lineage>
</organism>
<evidence type="ECO:0000256" key="1">
    <source>
        <dbReference type="SAM" id="MobiDB-lite"/>
    </source>
</evidence>
<feature type="region of interest" description="Disordered" evidence="1">
    <location>
        <begin position="32"/>
        <end position="56"/>
    </location>
</feature>
<dbReference type="RefSeq" id="WP_176819474.1">
    <property type="nucleotide sequence ID" value="NZ_FNPC01000005.1"/>
</dbReference>
<dbReference type="InterPro" id="IPR002372">
    <property type="entry name" value="PQQ_rpt_dom"/>
</dbReference>
<reference evidence="4" key="1">
    <citation type="submission" date="2016-10" db="EMBL/GenBank/DDBJ databases">
        <authorList>
            <person name="Varghese N."/>
            <person name="Submissions S."/>
        </authorList>
    </citation>
    <scope>NUCLEOTIDE SEQUENCE [LARGE SCALE GENOMIC DNA]</scope>
    <source>
        <strain evidence="4">DC30,IBRC 10041,KCTC 4046</strain>
    </source>
</reference>
<dbReference type="Gene3D" id="2.40.10.480">
    <property type="match status" value="1"/>
</dbReference>
<sequence length="758" mass="80210">MRRRALLLGSAAGIAASATGCLGRVGAPEAVDGTATDDLDDDAGDDPDDPTGDWTQFQADAAHTGATAAAGPDGGGRVRWWSDTWGLPTGPVITDGRVYVGSGLRNQSVFAFERATGDRLWRAPIGDDVERALAVDDGTVYASASGVYALDAGTGETEWTERVDASWGLAVADGAVVAASGGGGPILSLDASTGEERWTREIHTITTPSVADERVFAVGNDDLIALDAGTGETEWTESIDRAGGAPTVADGTVVVGTREDLFAHDAATGDREWTLEGSFRGTDVATSDGTIYLAGRQREDDEWLSRALAVDAATGDVLWTRDDDGLGAGSVVVADGIVYVATRHRVYAIDRATGDVEWWLRFQWPVGSPAVSDGTLYVTVGGRLLAIGSGTGRAGVWPFDAEPVPDRDAAPPEPSYVGSDFPFGLAGFDVRSDWDVAVDEGAPIDVSFVIDGDRVDDDETVTLTLAVTNEGDETLRFTTGAPTPFGILRLRGTENRIVPWTPSYEDSGHVHTAPHLGITGVNAVALSAELPPGETMRETYTISEETHGIRPDTYDFSIAQTLSTGDVGGDGDGWEFEVTGTVELTADEPESGDVVHDLVVADEVDLPTTFLGRFTVDVLEPVTTTHPGLIEVTFENVTDERSLVTSLRRWPLGSVLGLGPDGRRLVLLPASTYAPGFVTRTDDGWWEPTLLPHESVVRGRSTTAYDPGETTTERFIVTTHPGTDAPRNGDGYAFEQGFGDDDVDVTWGFTLSTLDPDG</sequence>
<keyword evidence="4" id="KW-1185">Reference proteome</keyword>
<dbReference type="EMBL" id="FNPC01000005">
    <property type="protein sequence ID" value="SDY43834.1"/>
    <property type="molecule type" value="Genomic_DNA"/>
</dbReference>
<evidence type="ECO:0000313" key="4">
    <source>
        <dbReference type="Proteomes" id="UP000199079"/>
    </source>
</evidence>
<name>A0A1H3JX42_9EURY</name>
<accession>A0A1H3JX42</accession>
<dbReference type="InterPro" id="IPR018391">
    <property type="entry name" value="PQQ_b-propeller_rpt"/>
</dbReference>
<dbReference type="SMART" id="SM00564">
    <property type="entry name" value="PQQ"/>
    <property type="match status" value="8"/>
</dbReference>
<dbReference type="AlphaFoldDB" id="A0A1H3JX42"/>
<dbReference type="PANTHER" id="PTHR34512:SF30">
    <property type="entry name" value="OUTER MEMBRANE PROTEIN ASSEMBLY FACTOR BAMB"/>
    <property type="match status" value="1"/>
</dbReference>
<feature type="compositionally biased region" description="Acidic residues" evidence="1">
    <location>
        <begin position="35"/>
        <end position="51"/>
    </location>
</feature>
<dbReference type="Gene3D" id="2.40.128.630">
    <property type="match status" value="1"/>
</dbReference>
<gene>
    <name evidence="3" type="ORF">SAMN05216564_105154</name>
</gene>
<feature type="domain" description="Pyrrolo-quinoline quinone repeat" evidence="2">
    <location>
        <begin position="145"/>
        <end position="277"/>
    </location>
</feature>
<dbReference type="OrthoDB" id="8638at2157"/>
<proteinExistence type="predicted"/>
<protein>
    <submittedName>
        <fullName evidence="3">Outer membrane protein assembly factor BamB, contains PQQ-like beta-propeller repeat</fullName>
    </submittedName>
</protein>